<dbReference type="Proteomes" id="UP001153069">
    <property type="component" value="Unassembled WGS sequence"/>
</dbReference>
<gene>
    <name evidence="1" type="ORF">SEMRO_101_G051740.1</name>
</gene>
<accession>A0A9N8DK21</accession>
<sequence length="373" mass="42971">MGLTSPVIQHYGISISNSHKRFSRAKKDKPFPFASNRITLPDKQKKEWNRILTACASHAMQFYCGGDPSGETVARIIKAPCYQNYNPAALSRPATDMYFGMDIKATIDKEATEATRTILRTAYAMGSGSMSLGYDQRGFKIYPWSEPFAALVAFANDQILETHPEWGQKEYRFNHVSCKIYHKFENSHGQCQAKRIRQHRDLEFSNFKPKVNNSQLPGSPVIIGTVGDRKFLGFRNYRSIWGTKKNRKGEKVEGWVEQEIPSRRFFIEQKNGSCFLLHPHDEFYRSHQKAFWKHESWMQDPNGVCISFMLRVVQKTAKLNEQSDKLATPSNPSGKDVLFDAAHQNLDPATFERKWGDIINHTQNRMKIYNVKF</sequence>
<dbReference type="EMBL" id="CAICTM010000100">
    <property type="protein sequence ID" value="CAB9501169.1"/>
    <property type="molecule type" value="Genomic_DNA"/>
</dbReference>
<dbReference type="AlphaFoldDB" id="A0A9N8DK21"/>
<proteinExistence type="predicted"/>
<protein>
    <submittedName>
        <fullName evidence="1">Uncharacterized protein</fullName>
    </submittedName>
</protein>
<evidence type="ECO:0000313" key="2">
    <source>
        <dbReference type="Proteomes" id="UP001153069"/>
    </source>
</evidence>
<organism evidence="1 2">
    <name type="scientific">Seminavis robusta</name>
    <dbReference type="NCBI Taxonomy" id="568900"/>
    <lineage>
        <taxon>Eukaryota</taxon>
        <taxon>Sar</taxon>
        <taxon>Stramenopiles</taxon>
        <taxon>Ochrophyta</taxon>
        <taxon>Bacillariophyta</taxon>
        <taxon>Bacillariophyceae</taxon>
        <taxon>Bacillariophycidae</taxon>
        <taxon>Naviculales</taxon>
        <taxon>Naviculaceae</taxon>
        <taxon>Seminavis</taxon>
    </lineage>
</organism>
<reference evidence="1" key="1">
    <citation type="submission" date="2020-06" db="EMBL/GenBank/DDBJ databases">
        <authorList>
            <consortium name="Plant Systems Biology data submission"/>
        </authorList>
    </citation>
    <scope>NUCLEOTIDE SEQUENCE</scope>
    <source>
        <strain evidence="1">D6</strain>
    </source>
</reference>
<evidence type="ECO:0000313" key="1">
    <source>
        <dbReference type="EMBL" id="CAB9501169.1"/>
    </source>
</evidence>
<comment type="caution">
    <text evidence="1">The sequence shown here is derived from an EMBL/GenBank/DDBJ whole genome shotgun (WGS) entry which is preliminary data.</text>
</comment>
<name>A0A9N8DK21_9STRA</name>
<keyword evidence="2" id="KW-1185">Reference proteome</keyword>